<gene>
    <name evidence="2" type="ORF">KSP39_PZI015912</name>
</gene>
<protein>
    <submittedName>
        <fullName evidence="2">Uncharacterized protein</fullName>
    </submittedName>
</protein>
<organism evidence="2 3">
    <name type="scientific">Platanthera zijinensis</name>
    <dbReference type="NCBI Taxonomy" id="2320716"/>
    <lineage>
        <taxon>Eukaryota</taxon>
        <taxon>Viridiplantae</taxon>
        <taxon>Streptophyta</taxon>
        <taxon>Embryophyta</taxon>
        <taxon>Tracheophyta</taxon>
        <taxon>Spermatophyta</taxon>
        <taxon>Magnoliopsida</taxon>
        <taxon>Liliopsida</taxon>
        <taxon>Asparagales</taxon>
        <taxon>Orchidaceae</taxon>
        <taxon>Orchidoideae</taxon>
        <taxon>Orchideae</taxon>
        <taxon>Orchidinae</taxon>
        <taxon>Platanthera</taxon>
    </lineage>
</organism>
<evidence type="ECO:0000313" key="2">
    <source>
        <dbReference type="EMBL" id="KAK8934009.1"/>
    </source>
</evidence>
<reference evidence="2 3" key="1">
    <citation type="journal article" date="2022" name="Nat. Plants">
        <title>Genomes of leafy and leafless Platanthera orchids illuminate the evolution of mycoheterotrophy.</title>
        <authorList>
            <person name="Li M.H."/>
            <person name="Liu K.W."/>
            <person name="Li Z."/>
            <person name="Lu H.C."/>
            <person name="Ye Q.L."/>
            <person name="Zhang D."/>
            <person name="Wang J.Y."/>
            <person name="Li Y.F."/>
            <person name="Zhong Z.M."/>
            <person name="Liu X."/>
            <person name="Yu X."/>
            <person name="Liu D.K."/>
            <person name="Tu X.D."/>
            <person name="Liu B."/>
            <person name="Hao Y."/>
            <person name="Liao X.Y."/>
            <person name="Jiang Y.T."/>
            <person name="Sun W.H."/>
            <person name="Chen J."/>
            <person name="Chen Y.Q."/>
            <person name="Ai Y."/>
            <person name="Zhai J.W."/>
            <person name="Wu S.S."/>
            <person name="Zhou Z."/>
            <person name="Hsiao Y.Y."/>
            <person name="Wu W.L."/>
            <person name="Chen Y.Y."/>
            <person name="Lin Y.F."/>
            <person name="Hsu J.L."/>
            <person name="Li C.Y."/>
            <person name="Wang Z.W."/>
            <person name="Zhao X."/>
            <person name="Zhong W.Y."/>
            <person name="Ma X.K."/>
            <person name="Ma L."/>
            <person name="Huang J."/>
            <person name="Chen G.Z."/>
            <person name="Huang M.Z."/>
            <person name="Huang L."/>
            <person name="Peng D.H."/>
            <person name="Luo Y.B."/>
            <person name="Zou S.Q."/>
            <person name="Chen S.P."/>
            <person name="Lan S."/>
            <person name="Tsai W.C."/>
            <person name="Van de Peer Y."/>
            <person name="Liu Z.J."/>
        </authorList>
    </citation>
    <scope>NUCLEOTIDE SEQUENCE [LARGE SCALE GENOMIC DNA]</scope>
    <source>
        <strain evidence="2">Lor287</strain>
    </source>
</reference>
<keyword evidence="3" id="KW-1185">Reference proteome</keyword>
<feature type="region of interest" description="Disordered" evidence="1">
    <location>
        <begin position="74"/>
        <end position="101"/>
    </location>
</feature>
<comment type="caution">
    <text evidence="2">The sequence shown here is derived from an EMBL/GenBank/DDBJ whole genome shotgun (WGS) entry which is preliminary data.</text>
</comment>
<sequence length="141" mass="15920">MPAQTPRLLHLDQALTKDDQHTHVQSGVERISSYQQMPTQTPRSLHLDPGLTNDDQHTYVESGVEHVSLEPEVDHVPASPTNPELDNNGSNVTKKRTRGPTMALEWSKRRQNNVERVDVQLPAELRRLVGYRAQELITKSG</sequence>
<name>A0AAP0G206_9ASPA</name>
<accession>A0AAP0G206</accession>
<dbReference type="AlphaFoldDB" id="A0AAP0G206"/>
<proteinExistence type="predicted"/>
<evidence type="ECO:0000256" key="1">
    <source>
        <dbReference type="SAM" id="MobiDB-lite"/>
    </source>
</evidence>
<evidence type="ECO:0000313" key="3">
    <source>
        <dbReference type="Proteomes" id="UP001418222"/>
    </source>
</evidence>
<feature type="compositionally biased region" description="Polar residues" evidence="1">
    <location>
        <begin position="79"/>
        <end position="92"/>
    </location>
</feature>
<dbReference type="Proteomes" id="UP001418222">
    <property type="component" value="Unassembled WGS sequence"/>
</dbReference>
<dbReference type="EMBL" id="JBBWWQ010000013">
    <property type="protein sequence ID" value="KAK8934009.1"/>
    <property type="molecule type" value="Genomic_DNA"/>
</dbReference>